<accession>A0A6F8SQH5</accession>
<reference evidence="2" key="1">
    <citation type="journal article" date="2020" name="Microbiol. Resour. Announc.">
        <title>Complete Genome Sequence of Adlercreutzia sp. Strain 8CFCBH1, a Potent Producer of Equol, Isolated from Healthy Japanese Feces.</title>
        <authorList>
            <person name="Ogata Y."/>
            <person name="Sakamoto M."/>
            <person name="Ohkuma M."/>
            <person name="Hattori M."/>
            <person name="Suda W."/>
        </authorList>
    </citation>
    <scope>NUCLEOTIDE SEQUENCE [LARGE SCALE GENOMIC DNA]</scope>
    <source>
        <strain evidence="2">8CFCBH1</strain>
    </source>
</reference>
<evidence type="ECO:0000313" key="1">
    <source>
        <dbReference type="EMBL" id="BCA89810.1"/>
    </source>
</evidence>
<dbReference type="AlphaFoldDB" id="A0A6F8SQH5"/>
<name>A0A6F8SQH5_9ACTN</name>
<dbReference type="InterPro" id="IPR024269">
    <property type="entry name" value="DUF3791"/>
</dbReference>
<evidence type="ECO:0008006" key="3">
    <source>
        <dbReference type="Google" id="ProtNLM"/>
    </source>
</evidence>
<dbReference type="EMBL" id="AP022829">
    <property type="protein sequence ID" value="BCA89810.1"/>
    <property type="molecule type" value="Genomic_DNA"/>
</dbReference>
<sequence>MSKEMRFLVFAIEYYRQAKGLTGPEVAALFREKGLSQYVLDNYFLYHIESPDLMVADIDRYVETGERPAL</sequence>
<dbReference type="RefSeq" id="WP_022741532.1">
    <property type="nucleotide sequence ID" value="NZ_AP022829.1"/>
</dbReference>
<organism evidence="1 2">
    <name type="scientific">Adlercreutzia hattorii</name>
    <dbReference type="NCBI Taxonomy" id="2707299"/>
    <lineage>
        <taxon>Bacteria</taxon>
        <taxon>Bacillati</taxon>
        <taxon>Actinomycetota</taxon>
        <taxon>Coriobacteriia</taxon>
        <taxon>Eggerthellales</taxon>
        <taxon>Eggerthellaceae</taxon>
        <taxon>Adlercreutzia</taxon>
    </lineage>
</organism>
<dbReference type="KEGG" id="ahat:ADCFC_24290"/>
<dbReference type="Pfam" id="PF12668">
    <property type="entry name" value="DUF3791"/>
    <property type="match status" value="1"/>
</dbReference>
<keyword evidence="2" id="KW-1185">Reference proteome</keyword>
<reference evidence="2" key="2">
    <citation type="submission" date="2020-03" db="EMBL/GenBank/DDBJ databases">
        <title>Complete Genome Sequence of Adlercreutzia sp. strain 8CFCBH1 Producing Equol, Isolated from Healthy Japanese Feces.</title>
        <authorList>
            <person name="Ogata Y."/>
            <person name="Sakamoto M."/>
            <person name="Ohkuma M."/>
            <person name="Hattori M."/>
            <person name="Suda W."/>
        </authorList>
    </citation>
    <scope>NUCLEOTIDE SEQUENCE [LARGE SCALE GENOMIC DNA]</scope>
    <source>
        <strain evidence="2">8CFCBH1</strain>
    </source>
</reference>
<proteinExistence type="predicted"/>
<dbReference type="GeneID" id="62678695"/>
<dbReference type="Proteomes" id="UP000501727">
    <property type="component" value="Chromosome"/>
</dbReference>
<protein>
    <recommendedName>
        <fullName evidence="3">DUF3791 domain-containing protein</fullName>
    </recommendedName>
</protein>
<evidence type="ECO:0000313" key="2">
    <source>
        <dbReference type="Proteomes" id="UP000501727"/>
    </source>
</evidence>
<gene>
    <name evidence="1" type="ORF">ADCFC_23070</name>
</gene>